<organism evidence="1 2">
    <name type="scientific">Bauhinia variegata</name>
    <name type="common">Purple orchid tree</name>
    <name type="synonym">Phanera variegata</name>
    <dbReference type="NCBI Taxonomy" id="167791"/>
    <lineage>
        <taxon>Eukaryota</taxon>
        <taxon>Viridiplantae</taxon>
        <taxon>Streptophyta</taxon>
        <taxon>Embryophyta</taxon>
        <taxon>Tracheophyta</taxon>
        <taxon>Spermatophyta</taxon>
        <taxon>Magnoliopsida</taxon>
        <taxon>eudicotyledons</taxon>
        <taxon>Gunneridae</taxon>
        <taxon>Pentapetalae</taxon>
        <taxon>rosids</taxon>
        <taxon>fabids</taxon>
        <taxon>Fabales</taxon>
        <taxon>Fabaceae</taxon>
        <taxon>Cercidoideae</taxon>
        <taxon>Cercideae</taxon>
        <taxon>Bauhiniinae</taxon>
        <taxon>Bauhinia</taxon>
    </lineage>
</organism>
<proteinExistence type="predicted"/>
<dbReference type="Proteomes" id="UP000828941">
    <property type="component" value="Chromosome 14"/>
</dbReference>
<keyword evidence="2" id="KW-1185">Reference proteome</keyword>
<evidence type="ECO:0000313" key="1">
    <source>
        <dbReference type="EMBL" id="KAI4295698.1"/>
    </source>
</evidence>
<gene>
    <name evidence="1" type="ORF">L6164_035715</name>
</gene>
<comment type="caution">
    <text evidence="1">The sequence shown here is derived from an EMBL/GenBank/DDBJ whole genome shotgun (WGS) entry which is preliminary data.</text>
</comment>
<protein>
    <submittedName>
        <fullName evidence="1">Uncharacterized protein</fullName>
    </submittedName>
</protein>
<accession>A0ACB9KES9</accession>
<name>A0ACB9KES9_BAUVA</name>
<dbReference type="EMBL" id="CM039439">
    <property type="protein sequence ID" value="KAI4295698.1"/>
    <property type="molecule type" value="Genomic_DNA"/>
</dbReference>
<evidence type="ECO:0000313" key="2">
    <source>
        <dbReference type="Proteomes" id="UP000828941"/>
    </source>
</evidence>
<sequence>MSTGKPRDGDLQVVSAPEKSKPPIPPGAASSALVEYTPVAFKEEEEDLEVKLRRIIDNVPVRVNNTSGSSAGSGSGDFHQYRQMRRKEQDRLARMEVDYQKRKELAEFNMRREERIKAAEERTAKKRLKRQKKKQRKKEKKSKLNGEEEQQPQKEISSDYEDSDKEEEAAL</sequence>
<reference evidence="1 2" key="1">
    <citation type="journal article" date="2022" name="DNA Res.">
        <title>Chromosomal-level genome assembly of the orchid tree Bauhinia variegata (Leguminosae; Cercidoideae) supports the allotetraploid origin hypothesis of Bauhinia.</title>
        <authorList>
            <person name="Zhong Y."/>
            <person name="Chen Y."/>
            <person name="Zheng D."/>
            <person name="Pang J."/>
            <person name="Liu Y."/>
            <person name="Luo S."/>
            <person name="Meng S."/>
            <person name="Qian L."/>
            <person name="Wei D."/>
            <person name="Dai S."/>
            <person name="Zhou R."/>
        </authorList>
    </citation>
    <scope>NUCLEOTIDE SEQUENCE [LARGE SCALE GENOMIC DNA]</scope>
    <source>
        <strain evidence="1">BV-YZ2020</strain>
    </source>
</reference>